<dbReference type="EMBL" id="LR796748">
    <property type="protein sequence ID" value="CAB4163678.1"/>
    <property type="molecule type" value="Genomic_DNA"/>
</dbReference>
<evidence type="ECO:0000313" key="1">
    <source>
        <dbReference type="EMBL" id="CAB4163678.1"/>
    </source>
</evidence>
<organism evidence="1">
    <name type="scientific">uncultured Caudovirales phage</name>
    <dbReference type="NCBI Taxonomy" id="2100421"/>
    <lineage>
        <taxon>Viruses</taxon>
        <taxon>Duplodnaviria</taxon>
        <taxon>Heunggongvirae</taxon>
        <taxon>Uroviricota</taxon>
        <taxon>Caudoviricetes</taxon>
        <taxon>Peduoviridae</taxon>
        <taxon>Maltschvirus</taxon>
        <taxon>Maltschvirus maltsch</taxon>
    </lineage>
</organism>
<protein>
    <submittedName>
        <fullName evidence="1">Uncharacterized protein</fullName>
    </submittedName>
</protein>
<reference evidence="1" key="1">
    <citation type="submission" date="2020-04" db="EMBL/GenBank/DDBJ databases">
        <authorList>
            <person name="Chiriac C."/>
            <person name="Salcher M."/>
            <person name="Ghai R."/>
            <person name="Kavagutti S V."/>
        </authorList>
    </citation>
    <scope>NUCLEOTIDE SEQUENCE</scope>
</reference>
<name>A0A6J5P2V9_9CAUD</name>
<sequence length="93" mass="10447">MTILNLLPYVKETRRYGVTYVHSAVRSAVSGWDGLCGTLDGRTVRVTYCGWGRSLQTARGHKYKAHLRYVDTDKPVPTKLINRVQPIAETIAV</sequence>
<accession>A0A6J5P2V9</accession>
<gene>
    <name evidence="1" type="ORF">UFOVP811_50</name>
</gene>
<proteinExistence type="predicted"/>